<evidence type="ECO:0000313" key="9">
    <source>
        <dbReference type="EMBL" id="SFS85105.1"/>
    </source>
</evidence>
<evidence type="ECO:0000313" key="10">
    <source>
        <dbReference type="Proteomes" id="UP000183209"/>
    </source>
</evidence>
<keyword evidence="5" id="KW-0054">Arabinose catabolism</keyword>
<keyword evidence="6" id="KW-0119">Carbohydrate metabolism</keyword>
<dbReference type="Proteomes" id="UP000183209">
    <property type="component" value="Unassembled WGS sequence"/>
</dbReference>
<keyword evidence="1" id="KW-0808">Transferase</keyword>
<dbReference type="PIRSF" id="PIRSF000538">
    <property type="entry name" value="GlpK"/>
    <property type="match status" value="1"/>
</dbReference>
<accession>A0A1I6T767</accession>
<dbReference type="InterPro" id="IPR018485">
    <property type="entry name" value="FGGY_C"/>
</dbReference>
<evidence type="ECO:0000256" key="6">
    <source>
        <dbReference type="ARBA" id="ARBA00023277"/>
    </source>
</evidence>
<feature type="domain" description="Carbohydrate kinase FGGY N-terminal" evidence="7">
    <location>
        <begin position="7"/>
        <end position="283"/>
    </location>
</feature>
<dbReference type="PANTHER" id="PTHR43435:SF4">
    <property type="entry name" value="FGGY CARBOHYDRATE KINASE DOMAIN-CONTAINING PROTEIN"/>
    <property type="match status" value="1"/>
</dbReference>
<keyword evidence="2" id="KW-0547">Nucleotide-binding</keyword>
<dbReference type="SUPFAM" id="SSF53067">
    <property type="entry name" value="Actin-like ATPase domain"/>
    <property type="match status" value="2"/>
</dbReference>
<dbReference type="Pfam" id="PF00370">
    <property type="entry name" value="FGGY_N"/>
    <property type="match status" value="1"/>
</dbReference>
<proteinExistence type="predicted"/>
<dbReference type="CDD" id="cd07781">
    <property type="entry name" value="ASKHA_NBD_FGGY_L-RBK"/>
    <property type="match status" value="1"/>
</dbReference>
<evidence type="ECO:0000259" key="8">
    <source>
        <dbReference type="Pfam" id="PF02782"/>
    </source>
</evidence>
<evidence type="ECO:0000256" key="5">
    <source>
        <dbReference type="ARBA" id="ARBA00022935"/>
    </source>
</evidence>
<dbReference type="Gene3D" id="3.30.420.40">
    <property type="match status" value="1"/>
</dbReference>
<gene>
    <name evidence="9" type="ORF">SAMN04487906_1896</name>
</gene>
<dbReference type="RefSeq" id="WP_074978452.1">
    <property type="nucleotide sequence ID" value="NZ_FPAG01000005.1"/>
</dbReference>
<dbReference type="InterPro" id="IPR005929">
    <property type="entry name" value="Ribulokinase"/>
</dbReference>
<sequence>MKSLVKYVLGVDFGTDAVRAVLVDDSSGEVLRIKESRYEKWANGDYCVPKINQYRQHPQDYIDSLINVVSQIKSSCNEEVIENISAISFDTTGSTLAVVDENGIPLAMHPEFENNPNAMFILWKDHTAKKEANDINNLAEKSSVDYLKYSGGIYSTEWVWSKLLHVLRKDSKVRSRAYSFVEHCDWMPALLTGKQHPSLIKRSRCAAGHKAMWHEEWGGFPPAAFFSQLDPVLGEIANNLLPHTYTSDCQMGELSREWSDKLGLGTHVKIGVGILDAHAGAIGGGIRQGTLVKVMGTSTCDILISSKEELNDKLIQGVCGQVDGAVLPDYIGIEAGQSAYGDIFAWFKDLLLWPIKKSKGVINMEQFDSDSLLLELSREAQSINVTERDLVATDWLNGRRTPDANHELKATITGLDLGITPPMVFKSLVEAAAYGSRAIIDRIKSYGVYIEEIIAVGGVAKKSPYVIQTLANVLGLPIKVYLADESCALGSAILATVVSGKYNTVDQARNQLAVHDYVTFEPEDEKIEIYNVLYEKYRKLGALKV</sequence>
<evidence type="ECO:0000256" key="3">
    <source>
        <dbReference type="ARBA" id="ARBA00022777"/>
    </source>
</evidence>
<dbReference type="GO" id="GO:0008741">
    <property type="term" value="F:ribulokinase activity"/>
    <property type="evidence" value="ECO:0007669"/>
    <property type="project" value="InterPro"/>
</dbReference>
<dbReference type="GO" id="GO:0005524">
    <property type="term" value="F:ATP binding"/>
    <property type="evidence" value="ECO:0007669"/>
    <property type="project" value="UniProtKB-KW"/>
</dbReference>
<dbReference type="GO" id="GO:0019569">
    <property type="term" value="P:L-arabinose catabolic process to D-xylulose 5-phosphate"/>
    <property type="evidence" value="ECO:0007669"/>
    <property type="project" value="InterPro"/>
</dbReference>
<dbReference type="PANTHER" id="PTHR43435">
    <property type="entry name" value="RIBULOKINASE"/>
    <property type="match status" value="1"/>
</dbReference>
<evidence type="ECO:0000256" key="1">
    <source>
        <dbReference type="ARBA" id="ARBA00022679"/>
    </source>
</evidence>
<name>A0A1I6T767_9FLAO</name>
<dbReference type="Pfam" id="PF02782">
    <property type="entry name" value="FGGY_C"/>
    <property type="match status" value="1"/>
</dbReference>
<dbReference type="GO" id="GO:0019150">
    <property type="term" value="F:D-ribulokinase activity"/>
    <property type="evidence" value="ECO:0007669"/>
    <property type="project" value="TreeGrafter"/>
</dbReference>
<dbReference type="InterPro" id="IPR043129">
    <property type="entry name" value="ATPase_NBD"/>
</dbReference>
<dbReference type="GO" id="GO:0005737">
    <property type="term" value="C:cytoplasm"/>
    <property type="evidence" value="ECO:0007669"/>
    <property type="project" value="TreeGrafter"/>
</dbReference>
<dbReference type="NCBIfam" id="NF003154">
    <property type="entry name" value="PRK04123.1"/>
    <property type="match status" value="1"/>
</dbReference>
<reference evidence="9 10" key="1">
    <citation type="submission" date="2016-10" db="EMBL/GenBank/DDBJ databases">
        <authorList>
            <person name="de Groot N.N."/>
        </authorList>
    </citation>
    <scope>NUCLEOTIDE SEQUENCE [LARGE SCALE GENOMIC DNA]</scope>
    <source>
        <strain evidence="9 10">CGMCC 1.6114</strain>
    </source>
</reference>
<dbReference type="InterPro" id="IPR000577">
    <property type="entry name" value="Carb_kinase_FGGY"/>
</dbReference>
<dbReference type="InterPro" id="IPR018484">
    <property type="entry name" value="FGGY_N"/>
</dbReference>
<feature type="domain" description="Carbohydrate kinase FGGY C-terminal" evidence="8">
    <location>
        <begin position="292"/>
        <end position="497"/>
    </location>
</feature>
<evidence type="ECO:0000256" key="2">
    <source>
        <dbReference type="ARBA" id="ARBA00022741"/>
    </source>
</evidence>
<keyword evidence="4" id="KW-0067">ATP-binding</keyword>
<dbReference type="EMBL" id="FPAG01000005">
    <property type="protein sequence ID" value="SFS85105.1"/>
    <property type="molecule type" value="Genomic_DNA"/>
</dbReference>
<evidence type="ECO:0000259" key="7">
    <source>
        <dbReference type="Pfam" id="PF00370"/>
    </source>
</evidence>
<dbReference type="OrthoDB" id="9805576at2"/>
<evidence type="ECO:0000256" key="4">
    <source>
        <dbReference type="ARBA" id="ARBA00022840"/>
    </source>
</evidence>
<keyword evidence="3 9" id="KW-0418">Kinase</keyword>
<protein>
    <submittedName>
        <fullName evidence="9">L-ribulokinase</fullName>
    </submittedName>
</protein>
<dbReference type="Gene3D" id="1.20.58.2240">
    <property type="match status" value="1"/>
</dbReference>
<dbReference type="AlphaFoldDB" id="A0A1I6T767"/>
<organism evidence="9 10">
    <name type="scientific">Zhouia amylolytica</name>
    <dbReference type="NCBI Taxonomy" id="376730"/>
    <lineage>
        <taxon>Bacteria</taxon>
        <taxon>Pseudomonadati</taxon>
        <taxon>Bacteroidota</taxon>
        <taxon>Flavobacteriia</taxon>
        <taxon>Flavobacteriales</taxon>
        <taxon>Flavobacteriaceae</taxon>
        <taxon>Zhouia</taxon>
    </lineage>
</organism>